<gene>
    <name evidence="2" type="ORF">GCM10011516_21180</name>
</gene>
<dbReference type="AlphaFoldDB" id="A0A8H9KVX1"/>
<keyword evidence="1" id="KW-0472">Membrane</keyword>
<organism evidence="2 3">
    <name type="scientific">Sphingobacterium cellulitidis</name>
    <dbReference type="NCBI Taxonomy" id="1768011"/>
    <lineage>
        <taxon>Bacteria</taxon>
        <taxon>Pseudomonadati</taxon>
        <taxon>Bacteroidota</taxon>
        <taxon>Sphingobacteriia</taxon>
        <taxon>Sphingobacteriales</taxon>
        <taxon>Sphingobacteriaceae</taxon>
        <taxon>Sphingobacterium</taxon>
    </lineage>
</organism>
<feature type="transmembrane region" description="Helical" evidence="1">
    <location>
        <begin position="103"/>
        <end position="128"/>
    </location>
</feature>
<dbReference type="RefSeq" id="WP_182499381.1">
    <property type="nucleotide sequence ID" value="NZ_BMKM01000004.1"/>
</dbReference>
<sequence>MLDFLKDITFKANDVVLRAVDILMRNYISIAGLCFLLFVTSNLSSFLALYLDSSNLLVKICLLLLFVGVYFSLQLVLLKKAIFLAKEEKSHGIMDYLPSMPQFCYYILGLLLYSLIAFVVYIVMYVLLFPLLYLGVNMNTVQTEIHPFLTGLIMLFVLIRTTFFPFFILENGFSTFKSYRFSLAMTKGNVLKLLTIIFIVAFTHLLQLGTEYMGYSLVSKILSLINAFVIIPVVSLVMSIVYIDMMKAYKGGSDPSLMDNII</sequence>
<reference evidence="2" key="2">
    <citation type="submission" date="2020-09" db="EMBL/GenBank/DDBJ databases">
        <authorList>
            <person name="Sun Q."/>
            <person name="Zhou Y."/>
        </authorList>
    </citation>
    <scope>NUCLEOTIDE SEQUENCE</scope>
    <source>
        <strain evidence="2">CGMCC 1.15966</strain>
    </source>
</reference>
<comment type="caution">
    <text evidence="2">The sequence shown here is derived from an EMBL/GenBank/DDBJ whole genome shotgun (WGS) entry which is preliminary data.</text>
</comment>
<feature type="transmembrane region" description="Helical" evidence="1">
    <location>
        <begin position="27"/>
        <end position="50"/>
    </location>
</feature>
<feature type="transmembrane region" description="Helical" evidence="1">
    <location>
        <begin position="221"/>
        <end position="243"/>
    </location>
</feature>
<evidence type="ECO:0000256" key="1">
    <source>
        <dbReference type="SAM" id="Phobius"/>
    </source>
</evidence>
<keyword evidence="1" id="KW-1133">Transmembrane helix</keyword>
<keyword evidence="1" id="KW-0812">Transmembrane</keyword>
<feature type="transmembrane region" description="Helical" evidence="1">
    <location>
        <begin position="56"/>
        <end position="78"/>
    </location>
</feature>
<reference evidence="2" key="1">
    <citation type="journal article" date="2014" name="Int. J. Syst. Evol. Microbiol.">
        <title>Complete genome sequence of Corynebacterium casei LMG S-19264T (=DSM 44701T), isolated from a smear-ripened cheese.</title>
        <authorList>
            <consortium name="US DOE Joint Genome Institute (JGI-PGF)"/>
            <person name="Walter F."/>
            <person name="Albersmeier A."/>
            <person name="Kalinowski J."/>
            <person name="Ruckert C."/>
        </authorList>
    </citation>
    <scope>NUCLEOTIDE SEQUENCE</scope>
    <source>
        <strain evidence="2">CGMCC 1.15966</strain>
    </source>
</reference>
<accession>A0A8H9KVX1</accession>
<proteinExistence type="predicted"/>
<keyword evidence="3" id="KW-1185">Reference proteome</keyword>
<evidence type="ECO:0000313" key="3">
    <source>
        <dbReference type="Proteomes" id="UP000614460"/>
    </source>
</evidence>
<dbReference type="EMBL" id="BMKM01000004">
    <property type="protein sequence ID" value="GGE23244.1"/>
    <property type="molecule type" value="Genomic_DNA"/>
</dbReference>
<feature type="transmembrane region" description="Helical" evidence="1">
    <location>
        <begin position="190"/>
        <end position="209"/>
    </location>
</feature>
<name>A0A8H9KVX1_9SPHI</name>
<protein>
    <recommendedName>
        <fullName evidence="4">Beta-carotene 15,15'-monooxygenase</fullName>
    </recommendedName>
</protein>
<dbReference type="Proteomes" id="UP000614460">
    <property type="component" value="Unassembled WGS sequence"/>
</dbReference>
<evidence type="ECO:0000313" key="2">
    <source>
        <dbReference type="EMBL" id="GGE23244.1"/>
    </source>
</evidence>
<feature type="transmembrane region" description="Helical" evidence="1">
    <location>
        <begin position="148"/>
        <end position="169"/>
    </location>
</feature>
<evidence type="ECO:0008006" key="4">
    <source>
        <dbReference type="Google" id="ProtNLM"/>
    </source>
</evidence>